<keyword evidence="1" id="KW-0472">Membrane</keyword>
<dbReference type="RefSeq" id="WP_040275393.1">
    <property type="nucleotide sequence ID" value="NZ_JAJNCM010000010.1"/>
</dbReference>
<gene>
    <name evidence="2" type="ORF">RHRU231_930131</name>
</gene>
<sequence>MTILYAAREVVTWEKVADHAPSGHLWLLNLTDGTTVPAFGHQLDIPGATRRPGGQPTGWSCRGLVLALAVSLAAWVPIVWGTVWIVRTVIA</sequence>
<dbReference type="AlphaFoldDB" id="A0A098BVN3"/>
<proteinExistence type="predicted"/>
<evidence type="ECO:0000313" key="2">
    <source>
        <dbReference type="EMBL" id="CDZ92252.1"/>
    </source>
</evidence>
<keyword evidence="1" id="KW-1133">Transmembrane helix</keyword>
<evidence type="ECO:0000256" key="1">
    <source>
        <dbReference type="SAM" id="Phobius"/>
    </source>
</evidence>
<evidence type="ECO:0000313" key="3">
    <source>
        <dbReference type="Proteomes" id="UP000042997"/>
    </source>
</evidence>
<name>A0A098BVN3_9NOCA</name>
<reference evidence="2 3" key="1">
    <citation type="journal article" date="2014" name="Genome Announc.">
        <title>Draft Genome Sequence of Propane- and Butane-Oxidizing Actinobacterium Rhodococcus ruber IEGM 231.</title>
        <authorList>
            <person name="Ivshina I.B."/>
            <person name="Kuyukina M.S."/>
            <person name="Krivoruchko A.V."/>
            <person name="Barbe V."/>
            <person name="Fischer C."/>
        </authorList>
    </citation>
    <scope>NUCLEOTIDE SEQUENCE [LARGE SCALE GENOMIC DNA]</scope>
</reference>
<dbReference type="Proteomes" id="UP000042997">
    <property type="component" value="Unassembled WGS sequence"/>
</dbReference>
<protein>
    <submittedName>
        <fullName evidence="2">Uncharacterized protein</fullName>
    </submittedName>
</protein>
<accession>A0A098BVN3</accession>
<keyword evidence="1" id="KW-0812">Transmembrane</keyword>
<dbReference type="EMBL" id="CCSD01000109">
    <property type="protein sequence ID" value="CDZ92252.1"/>
    <property type="molecule type" value="Genomic_DNA"/>
</dbReference>
<feature type="transmembrane region" description="Helical" evidence="1">
    <location>
        <begin position="64"/>
        <end position="86"/>
    </location>
</feature>
<organism evidence="2 3">
    <name type="scientific">Rhodococcus ruber</name>
    <dbReference type="NCBI Taxonomy" id="1830"/>
    <lineage>
        <taxon>Bacteria</taxon>
        <taxon>Bacillati</taxon>
        <taxon>Actinomycetota</taxon>
        <taxon>Actinomycetes</taxon>
        <taxon>Mycobacteriales</taxon>
        <taxon>Nocardiaceae</taxon>
        <taxon>Rhodococcus</taxon>
    </lineage>
</organism>